<gene>
    <name evidence="2" type="ORF">O6P43_022056</name>
</gene>
<feature type="domain" description="SET" evidence="1">
    <location>
        <begin position="1"/>
        <end position="94"/>
    </location>
</feature>
<sequence length="95" mass="11207">MSEFYKALVRRGTRTQCCLMPDWSSEKVLKDEEALCLDATLYGNVARFINHRCSDASLIEIPVQVDTPDRHYYHLAFFTTREVAAMEELTWDYWH</sequence>
<dbReference type="Pfam" id="PF00856">
    <property type="entry name" value="SET"/>
    <property type="match status" value="1"/>
</dbReference>
<dbReference type="Proteomes" id="UP001163823">
    <property type="component" value="Chromosome 9"/>
</dbReference>
<comment type="caution">
    <text evidence="2">The sequence shown here is derived from an EMBL/GenBank/DDBJ whole genome shotgun (WGS) entry which is preliminary data.</text>
</comment>
<dbReference type="EMBL" id="JARAOO010000009">
    <property type="protein sequence ID" value="KAJ7955467.1"/>
    <property type="molecule type" value="Genomic_DNA"/>
</dbReference>
<keyword evidence="3" id="KW-1185">Reference proteome</keyword>
<name>A0AAD7PHP5_QUISA</name>
<accession>A0AAD7PHP5</accession>
<reference evidence="2" key="1">
    <citation type="journal article" date="2023" name="Science">
        <title>Elucidation of the pathway for biosynthesis of saponin adjuvants from the soapbark tree.</title>
        <authorList>
            <person name="Reed J."/>
            <person name="Orme A."/>
            <person name="El-Demerdash A."/>
            <person name="Owen C."/>
            <person name="Martin L.B.B."/>
            <person name="Misra R.C."/>
            <person name="Kikuchi S."/>
            <person name="Rejzek M."/>
            <person name="Martin A.C."/>
            <person name="Harkess A."/>
            <person name="Leebens-Mack J."/>
            <person name="Louveau T."/>
            <person name="Stephenson M.J."/>
            <person name="Osbourn A."/>
        </authorList>
    </citation>
    <scope>NUCLEOTIDE SEQUENCE</scope>
    <source>
        <strain evidence="2">S10</strain>
    </source>
</reference>
<evidence type="ECO:0000259" key="1">
    <source>
        <dbReference type="PROSITE" id="PS50280"/>
    </source>
</evidence>
<dbReference type="Gene3D" id="2.170.270.10">
    <property type="entry name" value="SET domain"/>
    <property type="match status" value="1"/>
</dbReference>
<dbReference type="InterPro" id="IPR001214">
    <property type="entry name" value="SET_dom"/>
</dbReference>
<proteinExistence type="predicted"/>
<dbReference type="PANTHER" id="PTHR46450:SF24">
    <property type="entry name" value="HISTONE-LYSINE N-METHYLTRANSFERASE SUVR4"/>
    <property type="match status" value="1"/>
</dbReference>
<evidence type="ECO:0000313" key="3">
    <source>
        <dbReference type="Proteomes" id="UP001163823"/>
    </source>
</evidence>
<dbReference type="AlphaFoldDB" id="A0AAD7PHP5"/>
<dbReference type="SUPFAM" id="SSF82199">
    <property type="entry name" value="SET domain"/>
    <property type="match status" value="1"/>
</dbReference>
<organism evidence="2 3">
    <name type="scientific">Quillaja saponaria</name>
    <name type="common">Soap bark tree</name>
    <dbReference type="NCBI Taxonomy" id="32244"/>
    <lineage>
        <taxon>Eukaryota</taxon>
        <taxon>Viridiplantae</taxon>
        <taxon>Streptophyta</taxon>
        <taxon>Embryophyta</taxon>
        <taxon>Tracheophyta</taxon>
        <taxon>Spermatophyta</taxon>
        <taxon>Magnoliopsida</taxon>
        <taxon>eudicotyledons</taxon>
        <taxon>Gunneridae</taxon>
        <taxon>Pentapetalae</taxon>
        <taxon>rosids</taxon>
        <taxon>fabids</taxon>
        <taxon>Fabales</taxon>
        <taxon>Quillajaceae</taxon>
        <taxon>Quillaja</taxon>
    </lineage>
</organism>
<dbReference type="KEGG" id="qsa:O6P43_022056"/>
<dbReference type="PROSITE" id="PS50280">
    <property type="entry name" value="SET"/>
    <property type="match status" value="1"/>
</dbReference>
<evidence type="ECO:0000313" key="2">
    <source>
        <dbReference type="EMBL" id="KAJ7955467.1"/>
    </source>
</evidence>
<protein>
    <submittedName>
        <fullName evidence="2">Histone-lysine N-methyltransferase</fullName>
    </submittedName>
</protein>
<dbReference type="PANTHER" id="PTHR46450">
    <property type="entry name" value="INACTIVE HISTONE-LYSINE N-METHYLTRANSFERASE SUVR1-RELATED"/>
    <property type="match status" value="1"/>
</dbReference>
<dbReference type="InterPro" id="IPR046341">
    <property type="entry name" value="SET_dom_sf"/>
</dbReference>